<dbReference type="PROSITE" id="PS50194">
    <property type="entry name" value="FILAMIN_REPEAT"/>
    <property type="match status" value="1"/>
</dbReference>
<dbReference type="PANTHER" id="PTHR38537">
    <property type="entry name" value="JITTERBUG, ISOFORM N"/>
    <property type="match status" value="1"/>
</dbReference>
<keyword evidence="1" id="KW-0677">Repeat</keyword>
<dbReference type="Gene3D" id="2.60.40.10">
    <property type="entry name" value="Immunoglobulins"/>
    <property type="match status" value="1"/>
</dbReference>
<accession>A0A0B7AGM4</accession>
<sequence>EGTPHNLIKAEVIGPDNLVPVRTAWSGSRCDCYFTPSESGQHKLNVYCDGQNIPGCPVPFKVQSDKSKITFDHLNTAIVGVTSKLKVDTTSAGHADIKIEAISPSGRVMDMPVISKEG</sequence>
<dbReference type="InterPro" id="IPR013783">
    <property type="entry name" value="Ig-like_fold"/>
</dbReference>
<dbReference type="Pfam" id="PF00630">
    <property type="entry name" value="Filamin"/>
    <property type="match status" value="1"/>
</dbReference>
<evidence type="ECO:0000313" key="3">
    <source>
        <dbReference type="EMBL" id="CEK79201.1"/>
    </source>
</evidence>
<dbReference type="GO" id="GO:0051015">
    <property type="term" value="F:actin filament binding"/>
    <property type="evidence" value="ECO:0007669"/>
    <property type="project" value="InterPro"/>
</dbReference>
<feature type="repeat" description="Filamin" evidence="2">
    <location>
        <begin position="1"/>
        <end position="62"/>
    </location>
</feature>
<feature type="non-terminal residue" evidence="3">
    <location>
        <position position="118"/>
    </location>
</feature>
<feature type="non-terminal residue" evidence="3">
    <location>
        <position position="1"/>
    </location>
</feature>
<dbReference type="PANTHER" id="PTHR38537:SF13">
    <property type="entry name" value="JITTERBUG, ISOFORM N"/>
    <property type="match status" value="1"/>
</dbReference>
<evidence type="ECO:0000256" key="1">
    <source>
        <dbReference type="ARBA" id="ARBA00022737"/>
    </source>
</evidence>
<dbReference type="InterPro" id="IPR044801">
    <property type="entry name" value="Filamin"/>
</dbReference>
<dbReference type="EMBL" id="HACG01032336">
    <property type="protein sequence ID" value="CEK79201.1"/>
    <property type="molecule type" value="Transcribed_RNA"/>
</dbReference>
<proteinExistence type="predicted"/>
<reference evidence="3" key="1">
    <citation type="submission" date="2014-12" db="EMBL/GenBank/DDBJ databases">
        <title>Insight into the proteome of Arion vulgaris.</title>
        <authorList>
            <person name="Aradska J."/>
            <person name="Bulat T."/>
            <person name="Smidak R."/>
            <person name="Sarate P."/>
            <person name="Gangsoo J."/>
            <person name="Sialana F."/>
            <person name="Bilban M."/>
            <person name="Lubec G."/>
        </authorList>
    </citation>
    <scope>NUCLEOTIDE SEQUENCE</scope>
    <source>
        <tissue evidence="3">Skin</tissue>
    </source>
</reference>
<organism evidence="3">
    <name type="scientific">Arion vulgaris</name>
    <dbReference type="NCBI Taxonomy" id="1028688"/>
    <lineage>
        <taxon>Eukaryota</taxon>
        <taxon>Metazoa</taxon>
        <taxon>Spiralia</taxon>
        <taxon>Lophotrochozoa</taxon>
        <taxon>Mollusca</taxon>
        <taxon>Gastropoda</taxon>
        <taxon>Heterobranchia</taxon>
        <taxon>Euthyneura</taxon>
        <taxon>Panpulmonata</taxon>
        <taxon>Eupulmonata</taxon>
        <taxon>Stylommatophora</taxon>
        <taxon>Helicina</taxon>
        <taxon>Arionoidea</taxon>
        <taxon>Arionidae</taxon>
        <taxon>Arion</taxon>
    </lineage>
</organism>
<gene>
    <name evidence="3" type="primary">ORF114176</name>
</gene>
<evidence type="ECO:0000256" key="2">
    <source>
        <dbReference type="PROSITE-ProRule" id="PRU00087"/>
    </source>
</evidence>
<evidence type="ECO:0008006" key="4">
    <source>
        <dbReference type="Google" id="ProtNLM"/>
    </source>
</evidence>
<dbReference type="AlphaFoldDB" id="A0A0B7AGM4"/>
<dbReference type="InterPro" id="IPR017868">
    <property type="entry name" value="Filamin/ABP280_repeat-like"/>
</dbReference>
<dbReference type="SUPFAM" id="SSF81296">
    <property type="entry name" value="E set domains"/>
    <property type="match status" value="1"/>
</dbReference>
<name>A0A0B7AGM4_9EUPU</name>
<dbReference type="GO" id="GO:0030036">
    <property type="term" value="P:actin cytoskeleton organization"/>
    <property type="evidence" value="ECO:0007669"/>
    <property type="project" value="InterPro"/>
</dbReference>
<protein>
    <recommendedName>
        <fullName evidence="4">Filamin</fullName>
    </recommendedName>
</protein>
<dbReference type="InterPro" id="IPR014756">
    <property type="entry name" value="Ig_E-set"/>
</dbReference>